<accession>A0A7M1T466</accession>
<dbReference type="GO" id="GO:0004519">
    <property type="term" value="F:endonuclease activity"/>
    <property type="evidence" value="ECO:0007669"/>
    <property type="project" value="InterPro"/>
</dbReference>
<dbReference type="Proteomes" id="UP000593605">
    <property type="component" value="Chromosome"/>
</dbReference>
<protein>
    <submittedName>
        <fullName evidence="1">Type II toxin-antitoxin system HigB family toxin</fullName>
    </submittedName>
</protein>
<evidence type="ECO:0000313" key="1">
    <source>
        <dbReference type="EMBL" id="QOR74676.1"/>
    </source>
</evidence>
<dbReference type="EMBL" id="CP063145">
    <property type="protein sequence ID" value="QOR74676.1"/>
    <property type="molecule type" value="Genomic_DNA"/>
</dbReference>
<organism evidence="1 2">
    <name type="scientific">Cruoricaptor ignavus</name>
    <dbReference type="NCBI Taxonomy" id="1118202"/>
    <lineage>
        <taxon>Bacteria</taxon>
        <taxon>Pseudomonadati</taxon>
        <taxon>Bacteroidota</taxon>
        <taxon>Flavobacteriia</taxon>
        <taxon>Flavobacteriales</taxon>
        <taxon>Weeksellaceae</taxon>
        <taxon>Cruoricaptor</taxon>
    </lineage>
</organism>
<dbReference type="AlphaFoldDB" id="A0A7M1T466"/>
<gene>
    <name evidence="1" type="ORF">IMZ16_04400</name>
</gene>
<dbReference type="GO" id="GO:0110001">
    <property type="term" value="C:toxin-antitoxin complex"/>
    <property type="evidence" value="ECO:0007669"/>
    <property type="project" value="InterPro"/>
</dbReference>
<dbReference type="RefSeq" id="WP_193440654.1">
    <property type="nucleotide sequence ID" value="NZ_CP063145.1"/>
</dbReference>
<dbReference type="KEGG" id="civ:IMZ16_04400"/>
<evidence type="ECO:0000313" key="2">
    <source>
        <dbReference type="Proteomes" id="UP000593605"/>
    </source>
</evidence>
<sequence>MRIIAVRTLKRYCEKYPLAEQSLLAWFAEAEKAEWRNPQALKSQFANASILDDKRVVFNIHGNKFRLIVDIEYRIGLIFIVWFGQHKDYDRIDAKNINYDKAD</sequence>
<proteinExistence type="predicted"/>
<name>A0A7M1T466_9FLAO</name>
<dbReference type="Pfam" id="PF09907">
    <property type="entry name" value="HigB_toxin"/>
    <property type="match status" value="1"/>
</dbReference>
<dbReference type="InterPro" id="IPR018669">
    <property type="entry name" value="Toxin_HigB"/>
</dbReference>
<reference evidence="1 2" key="1">
    <citation type="submission" date="2020-10" db="EMBL/GenBank/DDBJ databases">
        <title>Complete genome of Cruoricapor ignavus strain M1214 isolated from the blood culture of a febrile patient.</title>
        <authorList>
            <person name="Guglielmino C.J.D."/>
        </authorList>
    </citation>
    <scope>NUCLEOTIDE SEQUENCE [LARGE SCALE GENOMIC DNA]</scope>
    <source>
        <strain evidence="1 2">M1214</strain>
    </source>
</reference>
<dbReference type="GO" id="GO:0003723">
    <property type="term" value="F:RNA binding"/>
    <property type="evidence" value="ECO:0007669"/>
    <property type="project" value="InterPro"/>
</dbReference>